<organism evidence="1 2">
    <name type="scientific">Roridomyces roridus</name>
    <dbReference type="NCBI Taxonomy" id="1738132"/>
    <lineage>
        <taxon>Eukaryota</taxon>
        <taxon>Fungi</taxon>
        <taxon>Dikarya</taxon>
        <taxon>Basidiomycota</taxon>
        <taxon>Agaricomycotina</taxon>
        <taxon>Agaricomycetes</taxon>
        <taxon>Agaricomycetidae</taxon>
        <taxon>Agaricales</taxon>
        <taxon>Marasmiineae</taxon>
        <taxon>Mycenaceae</taxon>
        <taxon>Roridomyces</taxon>
    </lineage>
</organism>
<comment type="caution">
    <text evidence="1">The sequence shown here is derived from an EMBL/GenBank/DDBJ whole genome shotgun (WGS) entry which is preliminary data.</text>
</comment>
<gene>
    <name evidence="1" type="ORF">FB45DRAFT_863066</name>
</gene>
<dbReference type="EMBL" id="JARKIF010000004">
    <property type="protein sequence ID" value="KAJ7642000.1"/>
    <property type="molecule type" value="Genomic_DNA"/>
</dbReference>
<dbReference type="AlphaFoldDB" id="A0AAD7C8W6"/>
<evidence type="ECO:0000313" key="2">
    <source>
        <dbReference type="Proteomes" id="UP001221142"/>
    </source>
</evidence>
<proteinExistence type="predicted"/>
<reference evidence="1" key="1">
    <citation type="submission" date="2023-03" db="EMBL/GenBank/DDBJ databases">
        <title>Massive genome expansion in bonnet fungi (Mycena s.s.) driven by repeated elements and novel gene families across ecological guilds.</title>
        <authorList>
            <consortium name="Lawrence Berkeley National Laboratory"/>
            <person name="Harder C.B."/>
            <person name="Miyauchi S."/>
            <person name="Viragh M."/>
            <person name="Kuo A."/>
            <person name="Thoen E."/>
            <person name="Andreopoulos B."/>
            <person name="Lu D."/>
            <person name="Skrede I."/>
            <person name="Drula E."/>
            <person name="Henrissat B."/>
            <person name="Morin E."/>
            <person name="Kohler A."/>
            <person name="Barry K."/>
            <person name="LaButti K."/>
            <person name="Morin E."/>
            <person name="Salamov A."/>
            <person name="Lipzen A."/>
            <person name="Mereny Z."/>
            <person name="Hegedus B."/>
            <person name="Baldrian P."/>
            <person name="Stursova M."/>
            <person name="Weitz H."/>
            <person name="Taylor A."/>
            <person name="Grigoriev I.V."/>
            <person name="Nagy L.G."/>
            <person name="Martin F."/>
            <person name="Kauserud H."/>
        </authorList>
    </citation>
    <scope>NUCLEOTIDE SEQUENCE</scope>
    <source>
        <strain evidence="1">9284</strain>
    </source>
</reference>
<dbReference type="Proteomes" id="UP001221142">
    <property type="component" value="Unassembled WGS sequence"/>
</dbReference>
<evidence type="ECO:0000313" key="1">
    <source>
        <dbReference type="EMBL" id="KAJ7642000.1"/>
    </source>
</evidence>
<accession>A0AAD7C8W6</accession>
<keyword evidence="2" id="KW-1185">Reference proteome</keyword>
<name>A0AAD7C8W6_9AGAR</name>
<protein>
    <submittedName>
        <fullName evidence="1">Uncharacterized protein</fullName>
    </submittedName>
</protein>
<sequence>MDCPHDSCSILSAFCPLASPNPCLAPTSLSNRVALGWPSRIRAPPSRSSILFHLPLPTLSLHGGREAWEPRSVSLVVVDPSSLFCPNLRKQAGVEGMQQYFSPGSHGPKTKPRHNYNAVRNVQWRFCWKGIARTQASWAEEPRAGKLRFEGDWSVTYCKRCFDMRFTGPRLEREPPVYELEIFVLGTA</sequence>